<feature type="transmembrane region" description="Helical" evidence="5">
    <location>
        <begin position="309"/>
        <end position="327"/>
    </location>
</feature>
<feature type="transmembrane region" description="Helical" evidence="5">
    <location>
        <begin position="375"/>
        <end position="393"/>
    </location>
</feature>
<feature type="transmembrane region" description="Helical" evidence="5">
    <location>
        <begin position="26"/>
        <end position="49"/>
    </location>
</feature>
<name>A0A2N8NMR9_STREU</name>
<evidence type="ECO:0000313" key="8">
    <source>
        <dbReference type="Proteomes" id="UP000235945"/>
    </source>
</evidence>
<feature type="transmembrane region" description="Helical" evidence="5">
    <location>
        <begin position="244"/>
        <end position="264"/>
    </location>
</feature>
<feature type="transmembrane region" description="Helical" evidence="5">
    <location>
        <begin position="61"/>
        <end position="80"/>
    </location>
</feature>
<dbReference type="GO" id="GO:0022857">
    <property type="term" value="F:transmembrane transporter activity"/>
    <property type="evidence" value="ECO:0007669"/>
    <property type="project" value="InterPro"/>
</dbReference>
<reference evidence="8" key="1">
    <citation type="submission" date="2015-07" db="EMBL/GenBank/DDBJ databases">
        <authorList>
            <person name="Graham D.E."/>
            <person name="Giannone R.J."/>
            <person name="Gulvik C.A."/>
            <person name="Hettich R.L."/>
            <person name="Klingeman D.M."/>
            <person name="Mahan K.M."/>
            <person name="Parry R.J."/>
            <person name="Spain J.C."/>
        </authorList>
    </citation>
    <scope>NUCLEOTIDE SEQUENCE [LARGE SCALE GENOMIC DNA]</scope>
    <source>
        <strain evidence="8">ATCC 27428</strain>
    </source>
</reference>
<dbReference type="GO" id="GO:0005886">
    <property type="term" value="C:plasma membrane"/>
    <property type="evidence" value="ECO:0007669"/>
    <property type="project" value="UniProtKB-SubCell"/>
</dbReference>
<feature type="transmembrane region" description="Helical" evidence="5">
    <location>
        <begin position="149"/>
        <end position="167"/>
    </location>
</feature>
<dbReference type="Proteomes" id="UP000235945">
    <property type="component" value="Unassembled WGS sequence"/>
</dbReference>
<dbReference type="SUPFAM" id="SSF103473">
    <property type="entry name" value="MFS general substrate transporter"/>
    <property type="match status" value="1"/>
</dbReference>
<keyword evidence="3 5" id="KW-1133">Transmembrane helix</keyword>
<dbReference type="EMBL" id="LGUI01000014">
    <property type="protein sequence ID" value="PNE30065.1"/>
    <property type="molecule type" value="Genomic_DNA"/>
</dbReference>
<feature type="transmembrane region" description="Helical" evidence="5">
    <location>
        <begin position="276"/>
        <end position="297"/>
    </location>
</feature>
<dbReference type="Gene3D" id="1.20.1250.20">
    <property type="entry name" value="MFS general substrate transporter like domains"/>
    <property type="match status" value="1"/>
</dbReference>
<keyword evidence="2 5" id="KW-0812">Transmembrane</keyword>
<evidence type="ECO:0000256" key="2">
    <source>
        <dbReference type="ARBA" id="ARBA00022692"/>
    </source>
</evidence>
<sequence length="422" mass="42055">MPPGAPRPEPPAPDGRAALHRHTVRVLMSAQVVAGVGMGSMIASGGLLLEHLTGSRAAAGLGTTVLTLGAALLALPLAALSRARGRRAGIGTGWLIAAAGACAVLAGARLGAVPVTLLGMLLIGSGTAANLQSRYAATDLAEPGGRARALSLVVWSTTAGSVLGPNLSGPGAAVARVLGLPDTAGTYVFSLAAFLAGWAVIRTGLGPDPLLSGPRDTPDTRRSQPRFRTRTGGALRHVASSPSALIGLASLVLGHAAMVAVMTMTPPHLAHHGASLSVVGLTISLHITGMYALSPLVGRMTDRFGRLPVILLGQVIYVAATLLAGTAGARRWAVTGGLFLLGLAWSCATVAGSTLLSESVEPGYRAEVQGLSDTLTNLVGAVGGALSGGLVALSGYGGLNAAAAVLVLPVGACALYAVLRRG</sequence>
<dbReference type="InterPro" id="IPR011701">
    <property type="entry name" value="MFS"/>
</dbReference>
<feature type="transmembrane region" description="Helical" evidence="5">
    <location>
        <begin position="399"/>
        <end position="419"/>
    </location>
</feature>
<evidence type="ECO:0000256" key="3">
    <source>
        <dbReference type="ARBA" id="ARBA00022989"/>
    </source>
</evidence>
<feature type="transmembrane region" description="Helical" evidence="5">
    <location>
        <begin position="187"/>
        <end position="205"/>
    </location>
</feature>
<organism evidence="7 8">
    <name type="scientific">Streptomyces eurocidicus</name>
    <name type="common">Streptoverticillium eurocidicus</name>
    <dbReference type="NCBI Taxonomy" id="66423"/>
    <lineage>
        <taxon>Bacteria</taxon>
        <taxon>Bacillati</taxon>
        <taxon>Actinomycetota</taxon>
        <taxon>Actinomycetes</taxon>
        <taxon>Kitasatosporales</taxon>
        <taxon>Streptomycetaceae</taxon>
        <taxon>Streptomyces</taxon>
    </lineage>
</organism>
<dbReference type="PROSITE" id="PS50850">
    <property type="entry name" value="MFS"/>
    <property type="match status" value="1"/>
</dbReference>
<dbReference type="PANTHER" id="PTHR23534">
    <property type="entry name" value="MFS PERMEASE"/>
    <property type="match status" value="1"/>
</dbReference>
<evidence type="ECO:0000313" key="7">
    <source>
        <dbReference type="EMBL" id="PNE30065.1"/>
    </source>
</evidence>
<accession>A0A2N8NMR9</accession>
<dbReference type="InterPro" id="IPR036259">
    <property type="entry name" value="MFS_trans_sf"/>
</dbReference>
<dbReference type="Pfam" id="PF07690">
    <property type="entry name" value="MFS_1"/>
    <property type="match status" value="1"/>
</dbReference>
<feature type="transmembrane region" description="Helical" evidence="5">
    <location>
        <begin position="117"/>
        <end position="137"/>
    </location>
</feature>
<keyword evidence="8" id="KW-1185">Reference proteome</keyword>
<keyword evidence="4 5" id="KW-0472">Membrane</keyword>
<comment type="subcellular location">
    <subcellularLocation>
        <location evidence="1">Cell membrane</location>
        <topology evidence="1">Multi-pass membrane protein</topology>
    </subcellularLocation>
</comment>
<feature type="transmembrane region" description="Helical" evidence="5">
    <location>
        <begin position="333"/>
        <end position="355"/>
    </location>
</feature>
<evidence type="ECO:0000256" key="4">
    <source>
        <dbReference type="ARBA" id="ARBA00023136"/>
    </source>
</evidence>
<comment type="caution">
    <text evidence="7">The sequence shown here is derived from an EMBL/GenBank/DDBJ whole genome shotgun (WGS) entry which is preliminary data.</text>
</comment>
<gene>
    <name evidence="7" type="ORF">AF335_32365</name>
</gene>
<dbReference type="PANTHER" id="PTHR23534:SF1">
    <property type="entry name" value="MAJOR FACILITATOR SUPERFAMILY PROTEIN"/>
    <property type="match status" value="1"/>
</dbReference>
<dbReference type="InterPro" id="IPR020846">
    <property type="entry name" value="MFS_dom"/>
</dbReference>
<evidence type="ECO:0000256" key="1">
    <source>
        <dbReference type="ARBA" id="ARBA00004651"/>
    </source>
</evidence>
<proteinExistence type="predicted"/>
<evidence type="ECO:0000259" key="6">
    <source>
        <dbReference type="PROSITE" id="PS50850"/>
    </source>
</evidence>
<feature type="domain" description="Major facilitator superfamily (MFS) profile" evidence="6">
    <location>
        <begin position="23"/>
        <end position="422"/>
    </location>
</feature>
<evidence type="ECO:0000256" key="5">
    <source>
        <dbReference type="SAM" id="Phobius"/>
    </source>
</evidence>
<dbReference type="AlphaFoldDB" id="A0A2N8NMR9"/>
<feature type="transmembrane region" description="Helical" evidence="5">
    <location>
        <begin position="92"/>
        <end position="111"/>
    </location>
</feature>
<protein>
    <submittedName>
        <fullName evidence="7">MFS transporter</fullName>
    </submittedName>
</protein>